<dbReference type="PANTHER" id="PTHR44858:SF1">
    <property type="entry name" value="UDP-N-ACETYLGLUCOSAMINE--PEPTIDE N-ACETYLGLUCOSAMINYLTRANSFERASE SPINDLY-RELATED"/>
    <property type="match status" value="1"/>
</dbReference>
<feature type="signal peptide" evidence="4">
    <location>
        <begin position="1"/>
        <end position="21"/>
    </location>
</feature>
<evidence type="ECO:0000313" key="6">
    <source>
        <dbReference type="Proteomes" id="UP000317010"/>
    </source>
</evidence>
<evidence type="ECO:0000256" key="1">
    <source>
        <dbReference type="ARBA" id="ARBA00022737"/>
    </source>
</evidence>
<feature type="repeat" description="TPR" evidence="3">
    <location>
        <begin position="171"/>
        <end position="204"/>
    </location>
</feature>
<feature type="chain" id="PRO_5022233333" evidence="4">
    <location>
        <begin position="22"/>
        <end position="575"/>
    </location>
</feature>
<dbReference type="GO" id="GO:0046813">
    <property type="term" value="P:receptor-mediated virion attachment to host cell"/>
    <property type="evidence" value="ECO:0007669"/>
    <property type="project" value="TreeGrafter"/>
</dbReference>
<organism evidence="5 6">
    <name type="scientific">Mucilaginibacter frigoritolerans</name>
    <dbReference type="NCBI Taxonomy" id="652788"/>
    <lineage>
        <taxon>Bacteria</taxon>
        <taxon>Pseudomonadati</taxon>
        <taxon>Bacteroidota</taxon>
        <taxon>Sphingobacteriia</taxon>
        <taxon>Sphingobacteriales</taxon>
        <taxon>Sphingobacteriaceae</taxon>
        <taxon>Mucilaginibacter</taxon>
    </lineage>
</organism>
<dbReference type="Proteomes" id="UP000317010">
    <property type="component" value="Unassembled WGS sequence"/>
</dbReference>
<evidence type="ECO:0000256" key="4">
    <source>
        <dbReference type="SAM" id="SignalP"/>
    </source>
</evidence>
<accession>A0A562U281</accession>
<proteinExistence type="predicted"/>
<protein>
    <submittedName>
        <fullName evidence="5">Tetratricopeptide repeat protein</fullName>
    </submittedName>
</protein>
<dbReference type="PANTHER" id="PTHR44858">
    <property type="entry name" value="TETRATRICOPEPTIDE REPEAT PROTEIN 6"/>
    <property type="match status" value="1"/>
</dbReference>
<comment type="caution">
    <text evidence="5">The sequence shown here is derived from an EMBL/GenBank/DDBJ whole genome shotgun (WGS) entry which is preliminary data.</text>
</comment>
<dbReference type="AlphaFoldDB" id="A0A562U281"/>
<dbReference type="EMBL" id="VLLI01000006">
    <property type="protein sequence ID" value="TWI99909.1"/>
    <property type="molecule type" value="Genomic_DNA"/>
</dbReference>
<dbReference type="InterPro" id="IPR019734">
    <property type="entry name" value="TPR_rpt"/>
</dbReference>
<name>A0A562U281_9SPHI</name>
<gene>
    <name evidence="5" type="ORF">JN11_02325</name>
</gene>
<evidence type="ECO:0000256" key="3">
    <source>
        <dbReference type="PROSITE-ProRule" id="PRU00339"/>
    </source>
</evidence>
<dbReference type="PROSITE" id="PS50005">
    <property type="entry name" value="TPR"/>
    <property type="match status" value="2"/>
</dbReference>
<evidence type="ECO:0000313" key="5">
    <source>
        <dbReference type="EMBL" id="TWI99909.1"/>
    </source>
</evidence>
<dbReference type="SUPFAM" id="SSF48452">
    <property type="entry name" value="TPR-like"/>
    <property type="match status" value="3"/>
</dbReference>
<dbReference type="SMART" id="SM00028">
    <property type="entry name" value="TPR"/>
    <property type="match status" value="7"/>
</dbReference>
<sequence length="575" mass="63303">MINKVAVAGLGLVFAGSSVFAQSLADAKKAIDAEQYQKAKSMLKNLTTTQADKDENFFYLGWVYLKQDYVDSAKATFNKGIAVNAKSALNYVGLGAAAHVEKDNTTAANDFNQAITLAGKSSTPYLYAGLGYLLPVSGSAAGATGSAVTPVDADAAIAILNKGKVVNPKDAVLLVALGDAYRSQLKSNDAYTAYSAALAIDPKLPSANVSTGVLWRYADNFEDSEKQFQAALAIDPNYGPAYRELAETNIREASKDAATYDVKTKEAVENYKKYISLTDYSVETQMRYADFLIRTKDYVTLQKVATDLSASAKSNLRVYRYLGYAAFENKDYQSALTALNKWTSEADPKRLIPNDYLYLGRTELALKQDSLGIRDLRKALTLDTSQVDIYGEIAKSLYASGKYIDAGEAYHTFAEKSRQAKLTDHFYEGFSYYQAYKDQLIKSQTVKTLKPDSTLLTKADSAFTYVERKLPTPNAQIIYFHANVKDFEEGDRNNIKGLAKPLFEQYIQVVTAKGAPDDKTKGYLAAAYVYLGNYAQYKEKDEAKALDLYTKAKDMDPTNPQVVYYFAKKGGAKSK</sequence>
<dbReference type="InterPro" id="IPR050498">
    <property type="entry name" value="Ycf3"/>
</dbReference>
<keyword evidence="6" id="KW-1185">Reference proteome</keyword>
<dbReference type="Gene3D" id="1.25.40.10">
    <property type="entry name" value="Tetratricopeptide repeat domain"/>
    <property type="match status" value="3"/>
</dbReference>
<keyword evidence="4" id="KW-0732">Signal</keyword>
<evidence type="ECO:0000256" key="2">
    <source>
        <dbReference type="ARBA" id="ARBA00022803"/>
    </source>
</evidence>
<dbReference type="Pfam" id="PF13432">
    <property type="entry name" value="TPR_16"/>
    <property type="match status" value="1"/>
</dbReference>
<reference evidence="5 6" key="1">
    <citation type="submission" date="2019-07" db="EMBL/GenBank/DDBJ databases">
        <title>Genomic Encyclopedia of Archaeal and Bacterial Type Strains, Phase II (KMG-II): from individual species to whole genera.</title>
        <authorList>
            <person name="Goeker M."/>
        </authorList>
    </citation>
    <scope>NUCLEOTIDE SEQUENCE [LARGE SCALE GENOMIC DNA]</scope>
    <source>
        <strain evidence="5 6">ATCC BAA-1854</strain>
    </source>
</reference>
<feature type="repeat" description="TPR" evidence="3">
    <location>
        <begin position="205"/>
        <end position="238"/>
    </location>
</feature>
<dbReference type="GO" id="GO:0009279">
    <property type="term" value="C:cell outer membrane"/>
    <property type="evidence" value="ECO:0007669"/>
    <property type="project" value="TreeGrafter"/>
</dbReference>
<dbReference type="InterPro" id="IPR011990">
    <property type="entry name" value="TPR-like_helical_dom_sf"/>
</dbReference>
<keyword evidence="1" id="KW-0677">Repeat</keyword>
<keyword evidence="2 3" id="KW-0802">TPR repeat</keyword>